<sequence length="256" mass="28044">MGRRKGFVCMLAGTLVVCLLWYFLARAIDRSLILPDFLVTMKTFFLGWFDKKVMSNLGITLMRVFMGCVYAVAIGLPLGLLMGSSRTALVALSPYVNSIRQVPIMAWVPLSIIWFGLGDGPTIFMIAMSAVFPILINTISGVMNIDPNYKNAARCMGAGTWQVLRDVVVPGALPSFLTGCRLALGGAWMSVICAEFIATSKGFGYIMVEAQVRMNTPLLYALMIMSALVGFAMDKSIVLLEHSLTGWRYKDGAPDR</sequence>
<protein>
    <submittedName>
        <fullName evidence="9">ABC-type nitrate/sulfonate/bicarbonate transport system, permease component</fullName>
    </submittedName>
</protein>
<evidence type="ECO:0000256" key="2">
    <source>
        <dbReference type="ARBA" id="ARBA00022448"/>
    </source>
</evidence>
<keyword evidence="3" id="KW-1003">Cell membrane</keyword>
<keyword evidence="10" id="KW-1185">Reference proteome</keyword>
<evidence type="ECO:0000256" key="3">
    <source>
        <dbReference type="ARBA" id="ARBA00022475"/>
    </source>
</evidence>
<feature type="transmembrane region" description="Helical" evidence="7">
    <location>
        <begin position="61"/>
        <end position="81"/>
    </location>
</feature>
<dbReference type="Proteomes" id="UP000008957">
    <property type="component" value="Chromosome"/>
</dbReference>
<evidence type="ECO:0000313" key="10">
    <source>
        <dbReference type="Proteomes" id="UP000008957"/>
    </source>
</evidence>
<keyword evidence="2 7" id="KW-0813">Transport</keyword>
<dbReference type="InterPro" id="IPR035906">
    <property type="entry name" value="MetI-like_sf"/>
</dbReference>
<comment type="subcellular location">
    <subcellularLocation>
        <location evidence="1 7">Cell membrane</location>
        <topology evidence="1 7">Multi-pass membrane protein</topology>
    </subcellularLocation>
</comment>
<dbReference type="PANTHER" id="PTHR30151:SF38">
    <property type="entry name" value="ALIPHATIC SULFONATES TRANSPORT PERMEASE PROTEIN SSUC-RELATED"/>
    <property type="match status" value="1"/>
</dbReference>
<dbReference type="KEGG" id="sbr:SY1_12030"/>
<dbReference type="AlphaFoldDB" id="A0AB94IX83"/>
<feature type="transmembrane region" description="Helical" evidence="7">
    <location>
        <begin position="218"/>
        <end position="240"/>
    </location>
</feature>
<evidence type="ECO:0000256" key="7">
    <source>
        <dbReference type="RuleBase" id="RU363032"/>
    </source>
</evidence>
<reference evidence="9 10" key="2">
    <citation type="submission" date="2010-03" db="EMBL/GenBank/DDBJ databases">
        <authorList>
            <person name="Pajon A."/>
        </authorList>
    </citation>
    <scope>NUCLEOTIDE SEQUENCE [LARGE SCALE GENOMIC DNA]</scope>
    <source>
        <strain evidence="9 10">SGP1</strain>
    </source>
</reference>
<keyword evidence="4 7" id="KW-0812">Transmembrane</keyword>
<dbReference type="GO" id="GO:0042918">
    <property type="term" value="P:alkanesulfonate transmembrane transport"/>
    <property type="evidence" value="ECO:0007669"/>
    <property type="project" value="UniProtKB-ARBA"/>
</dbReference>
<evidence type="ECO:0000313" key="9">
    <source>
        <dbReference type="EMBL" id="CBL28361.1"/>
    </source>
</evidence>
<dbReference type="EMBL" id="FP929056">
    <property type="protein sequence ID" value="CBL28361.1"/>
    <property type="molecule type" value="Genomic_DNA"/>
</dbReference>
<organism evidence="9 10">
    <name type="scientific">Fretibacterium fastidiosum</name>
    <dbReference type="NCBI Taxonomy" id="651822"/>
    <lineage>
        <taxon>Bacteria</taxon>
        <taxon>Thermotogati</taxon>
        <taxon>Synergistota</taxon>
        <taxon>Synergistia</taxon>
        <taxon>Synergistales</taxon>
        <taxon>Aminobacteriaceae</taxon>
        <taxon>Fretibacterium</taxon>
    </lineage>
</organism>
<feature type="transmembrane region" description="Helical" evidence="7">
    <location>
        <begin position="176"/>
        <end position="197"/>
    </location>
</feature>
<dbReference type="GO" id="GO:0005886">
    <property type="term" value="C:plasma membrane"/>
    <property type="evidence" value="ECO:0007669"/>
    <property type="project" value="UniProtKB-SubCell"/>
</dbReference>
<feature type="domain" description="ABC transmembrane type-1" evidence="8">
    <location>
        <begin position="57"/>
        <end position="241"/>
    </location>
</feature>
<accession>A0AB94IX83</accession>
<feature type="transmembrane region" description="Helical" evidence="7">
    <location>
        <begin position="7"/>
        <end position="25"/>
    </location>
</feature>
<dbReference type="CDD" id="cd06261">
    <property type="entry name" value="TM_PBP2"/>
    <property type="match status" value="1"/>
</dbReference>
<comment type="similarity">
    <text evidence="7">Belongs to the binding-protein-dependent transport system permease family.</text>
</comment>
<dbReference type="SUPFAM" id="SSF161098">
    <property type="entry name" value="MetI-like"/>
    <property type="match status" value="1"/>
</dbReference>
<evidence type="ECO:0000259" key="8">
    <source>
        <dbReference type="PROSITE" id="PS50928"/>
    </source>
</evidence>
<dbReference type="NCBIfam" id="NF040733">
    <property type="entry name" value="ABC_perm_U"/>
    <property type="match status" value="1"/>
</dbReference>
<dbReference type="PANTHER" id="PTHR30151">
    <property type="entry name" value="ALKANE SULFONATE ABC TRANSPORTER-RELATED, MEMBRANE SUBUNIT"/>
    <property type="match status" value="1"/>
</dbReference>
<dbReference type="Pfam" id="PF00528">
    <property type="entry name" value="BPD_transp_1"/>
    <property type="match status" value="1"/>
</dbReference>
<evidence type="ECO:0000256" key="5">
    <source>
        <dbReference type="ARBA" id="ARBA00022989"/>
    </source>
</evidence>
<evidence type="ECO:0000256" key="1">
    <source>
        <dbReference type="ARBA" id="ARBA00004651"/>
    </source>
</evidence>
<evidence type="ECO:0000256" key="4">
    <source>
        <dbReference type="ARBA" id="ARBA00022692"/>
    </source>
</evidence>
<keyword evidence="5 7" id="KW-1133">Transmembrane helix</keyword>
<dbReference type="PROSITE" id="PS50928">
    <property type="entry name" value="ABC_TM1"/>
    <property type="match status" value="1"/>
</dbReference>
<dbReference type="InterPro" id="IPR000515">
    <property type="entry name" value="MetI-like"/>
</dbReference>
<gene>
    <name evidence="9" type="ORF">SY1_12030</name>
</gene>
<proteinExistence type="inferred from homology"/>
<feature type="transmembrane region" description="Helical" evidence="7">
    <location>
        <begin position="101"/>
        <end position="117"/>
    </location>
</feature>
<name>A0AB94IX83_9BACT</name>
<feature type="transmembrane region" description="Helical" evidence="7">
    <location>
        <begin position="124"/>
        <end position="143"/>
    </location>
</feature>
<evidence type="ECO:0000256" key="6">
    <source>
        <dbReference type="ARBA" id="ARBA00023136"/>
    </source>
</evidence>
<keyword evidence="6 7" id="KW-0472">Membrane</keyword>
<reference evidence="10" key="1">
    <citation type="submission" date="2010-03" db="EMBL/GenBank/DDBJ databases">
        <title>The genome sequence of Synergistetes sp. SGP1.</title>
        <authorList>
            <consortium name="metaHIT consortium -- http://www.metahit.eu/"/>
            <person name="Pajon A."/>
            <person name="Turner K."/>
            <person name="Parkhill J."/>
            <person name="Wade W."/>
            <person name="Vartoukian S."/>
        </authorList>
    </citation>
    <scope>NUCLEOTIDE SEQUENCE [LARGE SCALE GENOMIC DNA]</scope>
    <source>
        <strain evidence="10">SGP1</strain>
    </source>
</reference>
<dbReference type="Gene3D" id="1.10.3720.10">
    <property type="entry name" value="MetI-like"/>
    <property type="match status" value="1"/>
</dbReference>
<dbReference type="FunFam" id="1.10.3720.10:FF:000003">
    <property type="entry name" value="Aliphatic sulfonate ABC transporter permease"/>
    <property type="match status" value="1"/>
</dbReference>